<feature type="domain" description="Solute-binding protein family 5" evidence="4">
    <location>
        <begin position="86"/>
        <end position="468"/>
    </location>
</feature>
<name>A0A367ZU90_9BACT</name>
<dbReference type="Gene3D" id="3.40.190.10">
    <property type="entry name" value="Periplasmic binding protein-like II"/>
    <property type="match status" value="1"/>
</dbReference>
<dbReference type="EMBL" id="QOQW01000001">
    <property type="protein sequence ID" value="RCK81698.1"/>
    <property type="molecule type" value="Genomic_DNA"/>
</dbReference>
<dbReference type="AlphaFoldDB" id="A0A367ZU90"/>
<dbReference type="Gene3D" id="3.10.105.10">
    <property type="entry name" value="Dipeptide-binding Protein, Domain 3"/>
    <property type="match status" value="1"/>
</dbReference>
<evidence type="ECO:0000259" key="4">
    <source>
        <dbReference type="Pfam" id="PF00496"/>
    </source>
</evidence>
<evidence type="ECO:0000256" key="3">
    <source>
        <dbReference type="ARBA" id="ARBA00022729"/>
    </source>
</evidence>
<evidence type="ECO:0000313" key="6">
    <source>
        <dbReference type="Proteomes" id="UP000252355"/>
    </source>
</evidence>
<dbReference type="GO" id="GO:0015833">
    <property type="term" value="P:peptide transport"/>
    <property type="evidence" value="ECO:0007669"/>
    <property type="project" value="TreeGrafter"/>
</dbReference>
<evidence type="ECO:0000256" key="1">
    <source>
        <dbReference type="ARBA" id="ARBA00005695"/>
    </source>
</evidence>
<dbReference type="InterPro" id="IPR000914">
    <property type="entry name" value="SBP_5_dom"/>
</dbReference>
<dbReference type="CDD" id="cd00995">
    <property type="entry name" value="PBP2_NikA_DppA_OppA_like"/>
    <property type="match status" value="1"/>
</dbReference>
<dbReference type="PIRSF" id="PIRSF002741">
    <property type="entry name" value="MppA"/>
    <property type="match status" value="1"/>
</dbReference>
<keyword evidence="3" id="KW-0732">Signal</keyword>
<dbReference type="Gene3D" id="3.90.76.10">
    <property type="entry name" value="Dipeptide-binding Protein, Domain 1"/>
    <property type="match status" value="1"/>
</dbReference>
<comment type="caution">
    <text evidence="5">The sequence shown here is derived from an EMBL/GenBank/DDBJ whole genome shotgun (WGS) entry which is preliminary data.</text>
</comment>
<accession>A0A367ZU90</accession>
<organism evidence="5 6">
    <name type="scientific">Candidatus Ozemobacter sibiricus</name>
    <dbReference type="NCBI Taxonomy" id="2268124"/>
    <lineage>
        <taxon>Bacteria</taxon>
        <taxon>Candidatus Ozemobacteria</taxon>
        <taxon>Candidatus Ozemobacterales</taxon>
        <taxon>Candidatus Ozemobacteraceae</taxon>
        <taxon>Candidatus Ozemobacter</taxon>
    </lineage>
</organism>
<gene>
    <name evidence="5" type="ORF">OZSIB_0832</name>
</gene>
<dbReference type="Pfam" id="PF00496">
    <property type="entry name" value="SBP_bac_5"/>
    <property type="match status" value="1"/>
</dbReference>
<dbReference type="PANTHER" id="PTHR30290:SF9">
    <property type="entry name" value="OLIGOPEPTIDE-BINDING PROTEIN APPA"/>
    <property type="match status" value="1"/>
</dbReference>
<dbReference type="SUPFAM" id="SSF53850">
    <property type="entry name" value="Periplasmic binding protein-like II"/>
    <property type="match status" value="1"/>
</dbReference>
<dbReference type="GO" id="GO:0043190">
    <property type="term" value="C:ATP-binding cassette (ABC) transporter complex"/>
    <property type="evidence" value="ECO:0007669"/>
    <property type="project" value="InterPro"/>
</dbReference>
<protein>
    <submittedName>
        <fullName evidence="5">Oligopeptide ABC transporter, periplasmic oligopeptide-binding protein OppA</fullName>
    </submittedName>
</protein>
<dbReference type="GO" id="GO:0042597">
    <property type="term" value="C:periplasmic space"/>
    <property type="evidence" value="ECO:0007669"/>
    <property type="project" value="UniProtKB-ARBA"/>
</dbReference>
<evidence type="ECO:0000313" key="5">
    <source>
        <dbReference type="EMBL" id="RCK81698.1"/>
    </source>
</evidence>
<dbReference type="Proteomes" id="UP000252355">
    <property type="component" value="Unassembled WGS sequence"/>
</dbReference>
<dbReference type="PANTHER" id="PTHR30290">
    <property type="entry name" value="PERIPLASMIC BINDING COMPONENT OF ABC TRANSPORTER"/>
    <property type="match status" value="1"/>
</dbReference>
<dbReference type="InterPro" id="IPR030678">
    <property type="entry name" value="Peptide/Ni-bd"/>
</dbReference>
<sequence length="559" mass="63137">MDEWRWPRWVAFPMLVGLLVQLAGCGSPATPPPEPHPSGPVIGGIYRRAFSDAFLTLDPAQVADSYSHEVCRQMFDSLIDFDDEGKVVPGIAERWEISPDRLIYTIHLRPDVRFHDRTGPDDHPTANGGRLVTADDVSYTFHRVLDPSARDRRGKIFSVIQGAGDYQAGVASSIAGLRVLASTTVEFRLERPFAPFLSLLALSNAFLVPREDVEALGPAFASAPVGTGPFRWAGRQGNVFFLRANLHYFRGRPYLDGIQYPIIEDERERFRAFLRGELEQVDVPDPEYKNVKQNPRLAPYFQEVSRWGVNYLGFNVRKPPFDNLKVRQAINYAIDREAIVKLILNDRARVARGILPPGIMAYNPQVRGYTYDPARARALLAEAGYPEGKGFPEITLRFNRESIHARTAEFILANLRDIGINCNVREADFKDHLRAIESGEASFFRLGWTVDYPDPDDFLYSQFHSRNIGTAGNFSGYANPKVDELLERARFEIDPKARIALYQQVEQMILDDAPWVVVFHYTTHVLVQPNVRGVKLMPLGPAFIPYRLIWLASATPLVP</sequence>
<proteinExistence type="inferred from homology"/>
<dbReference type="GO" id="GO:1904680">
    <property type="term" value="F:peptide transmembrane transporter activity"/>
    <property type="evidence" value="ECO:0007669"/>
    <property type="project" value="TreeGrafter"/>
</dbReference>
<keyword evidence="2" id="KW-0813">Transport</keyword>
<dbReference type="InterPro" id="IPR039424">
    <property type="entry name" value="SBP_5"/>
</dbReference>
<reference evidence="5 6" key="1">
    <citation type="submission" date="2018-05" db="EMBL/GenBank/DDBJ databases">
        <title>A metagenomic window into the 2 km-deep terrestrial subsurface aquifer revealed taxonomically and functionally diverse microbial community comprising novel uncultured bacterial lineages.</title>
        <authorList>
            <person name="Kadnikov V.V."/>
            <person name="Mardanov A.V."/>
            <person name="Beletsky A.V."/>
            <person name="Banks D."/>
            <person name="Pimenov N.V."/>
            <person name="Frank Y.A."/>
            <person name="Karnachuk O.V."/>
            <person name="Ravin N.V."/>
        </authorList>
    </citation>
    <scope>NUCLEOTIDE SEQUENCE [LARGE SCALE GENOMIC DNA]</scope>
    <source>
        <strain evidence="5">BY5</strain>
    </source>
</reference>
<comment type="similarity">
    <text evidence="1">Belongs to the bacterial solute-binding protein 5 family.</text>
</comment>
<evidence type="ECO:0000256" key="2">
    <source>
        <dbReference type="ARBA" id="ARBA00022448"/>
    </source>
</evidence>